<dbReference type="GO" id="GO:0034967">
    <property type="term" value="C:Set3 complex"/>
    <property type="evidence" value="ECO:0007669"/>
    <property type="project" value="TreeGrafter"/>
</dbReference>
<sequence>MALRYGTHTYTNPSSKYNTNHSCLNNTSRYNNDNNITFYGSSSSPNLTINQSISPTTTTIHNNNGSNNKVDENTNLTSIEKSRYQPHVFESLPNIRSRYNVSNSASFFDINKTISKSRYDPTNMTSYHSHPYNNNSTNNININHNVNYFNKTNFDKYQTPCTLSNRYFHNNNNNNNIPSSFTQYRKLNRPTNYKKKSNDNNYTNRNRISKFSTFSSITHSYVKPQAKRAHNLTITTDSFSGKPIRSVLEQSSKSQNNISVSNLLNSDIGNDSNNSSINNDNLLNKENSIPLSEPDNDTIENNSMGNTRYDQLKDFEHINNPALLVTKLSDLNYQSEISSYPKNTPTYNKYVFPLNRLQNKLWYLKYRLKFEKCNDIKEKSYITSLSQYSFYQRNISNNKLVRNCMNWLLKNKCLQLKTHLVAKKHQCMMNQIWIKQCKEIEHFDEIRKQKERQCNTKLDSDYNEVDDIDNDTTISSNRFNGRAHINRADYVNDDELEDIMCQIDPGYRYNKQAATIPMMLTDTLERNSMQFKDVNNLNVDKDKWAIRLVTDKIDTFTKEEHDSFIKGYLRFPKKFGKISDYMGKLRSPEECVLHYYRTKKIVDYKALIKKRNMDRIKTRFKSIKKNQGNISAEESSDEPYMLDVDAMIDEDSLELAYEKEMEEEGLLDSDS</sequence>
<dbReference type="InterPro" id="IPR017884">
    <property type="entry name" value="SANT_dom"/>
</dbReference>
<dbReference type="Gene3D" id="1.10.10.60">
    <property type="entry name" value="Homeodomain-like"/>
    <property type="match status" value="1"/>
</dbReference>
<dbReference type="Pfam" id="PF00249">
    <property type="entry name" value="Myb_DNA-binding"/>
    <property type="match status" value="1"/>
</dbReference>
<evidence type="ECO:0000256" key="1">
    <source>
        <dbReference type="SAM" id="MobiDB-lite"/>
    </source>
</evidence>
<dbReference type="SMART" id="SM00717">
    <property type="entry name" value="SANT"/>
    <property type="match status" value="1"/>
</dbReference>
<feature type="domain" description="SANT" evidence="2">
    <location>
        <begin position="551"/>
        <end position="603"/>
    </location>
</feature>
<reference evidence="4" key="1">
    <citation type="submission" date="2023-07" db="EMBL/GenBank/DDBJ databases">
        <title>A draft genome of Kazachstania heterogenica Y-27499.</title>
        <authorList>
            <person name="Donic C."/>
            <person name="Kralova J.S."/>
            <person name="Fidel L."/>
            <person name="Ben-Dor S."/>
            <person name="Jung S."/>
        </authorList>
    </citation>
    <scope>NUCLEOTIDE SEQUENCE [LARGE SCALE GENOMIC DNA]</scope>
    <source>
        <strain evidence="4">Y27499</strain>
    </source>
</reference>
<dbReference type="GO" id="GO:0006357">
    <property type="term" value="P:regulation of transcription by RNA polymerase II"/>
    <property type="evidence" value="ECO:0007669"/>
    <property type="project" value="TreeGrafter"/>
</dbReference>
<dbReference type="PANTHER" id="PTHR13992:SF39">
    <property type="entry name" value="SMRTER, ISOFORM G"/>
    <property type="match status" value="1"/>
</dbReference>
<dbReference type="Proteomes" id="UP001306508">
    <property type="component" value="Unassembled WGS sequence"/>
</dbReference>
<keyword evidence="4" id="KW-1185">Reference proteome</keyword>
<dbReference type="CDD" id="cd00167">
    <property type="entry name" value="SANT"/>
    <property type="match status" value="1"/>
</dbReference>
<organism evidence="3 4">
    <name type="scientific">Arxiozyma heterogenica</name>
    <dbReference type="NCBI Taxonomy" id="278026"/>
    <lineage>
        <taxon>Eukaryota</taxon>
        <taxon>Fungi</taxon>
        <taxon>Dikarya</taxon>
        <taxon>Ascomycota</taxon>
        <taxon>Saccharomycotina</taxon>
        <taxon>Saccharomycetes</taxon>
        <taxon>Saccharomycetales</taxon>
        <taxon>Saccharomycetaceae</taxon>
        <taxon>Arxiozyma</taxon>
    </lineage>
</organism>
<feature type="region of interest" description="Disordered" evidence="1">
    <location>
        <begin position="264"/>
        <end position="305"/>
    </location>
</feature>
<proteinExistence type="predicted"/>
<dbReference type="InterPro" id="IPR001005">
    <property type="entry name" value="SANT/Myb"/>
</dbReference>
<dbReference type="InterPro" id="IPR051571">
    <property type="entry name" value="N-CoR_corepressor"/>
</dbReference>
<dbReference type="PANTHER" id="PTHR13992">
    <property type="entry name" value="NUCLEAR RECEPTOR CO-REPRESSOR RELATED NCOR"/>
    <property type="match status" value="1"/>
</dbReference>
<evidence type="ECO:0000313" key="3">
    <source>
        <dbReference type="EMBL" id="KAK5781685.1"/>
    </source>
</evidence>
<dbReference type="EMBL" id="JAWIZZ010000031">
    <property type="protein sequence ID" value="KAK5781685.1"/>
    <property type="molecule type" value="Genomic_DNA"/>
</dbReference>
<dbReference type="PROSITE" id="PS51293">
    <property type="entry name" value="SANT"/>
    <property type="match status" value="1"/>
</dbReference>
<evidence type="ECO:0000259" key="2">
    <source>
        <dbReference type="PROSITE" id="PS51293"/>
    </source>
</evidence>
<gene>
    <name evidence="3" type="ORF">RI543_000871</name>
</gene>
<evidence type="ECO:0000313" key="4">
    <source>
        <dbReference type="Proteomes" id="UP001306508"/>
    </source>
</evidence>
<accession>A0AAN7WJT1</accession>
<protein>
    <recommendedName>
        <fullName evidence="2">SANT domain-containing protein</fullName>
    </recommendedName>
</protein>
<dbReference type="AlphaFoldDB" id="A0AAN7WJT1"/>
<dbReference type="SUPFAM" id="SSF46689">
    <property type="entry name" value="Homeodomain-like"/>
    <property type="match status" value="1"/>
</dbReference>
<comment type="caution">
    <text evidence="3">The sequence shown here is derived from an EMBL/GenBank/DDBJ whole genome shotgun (WGS) entry which is preliminary data.</text>
</comment>
<name>A0AAN7WJT1_9SACH</name>
<dbReference type="InterPro" id="IPR009057">
    <property type="entry name" value="Homeodomain-like_sf"/>
</dbReference>
<feature type="compositionally biased region" description="Low complexity" evidence="1">
    <location>
        <begin position="264"/>
        <end position="284"/>
    </location>
</feature>